<evidence type="ECO:0000256" key="3">
    <source>
        <dbReference type="ARBA" id="ARBA00022679"/>
    </source>
</evidence>
<comment type="pathway">
    <text evidence="1">Lipid metabolism.</text>
</comment>
<dbReference type="InterPro" id="IPR002155">
    <property type="entry name" value="Thiolase"/>
</dbReference>
<dbReference type="InterPro" id="IPR020617">
    <property type="entry name" value="Thiolase_C"/>
</dbReference>
<evidence type="ECO:0000313" key="9">
    <source>
        <dbReference type="EMBL" id="MBS7528348.1"/>
    </source>
</evidence>
<evidence type="ECO:0000259" key="8">
    <source>
        <dbReference type="Pfam" id="PF02803"/>
    </source>
</evidence>
<dbReference type="InterPro" id="IPR020616">
    <property type="entry name" value="Thiolase_N"/>
</dbReference>
<evidence type="ECO:0000256" key="4">
    <source>
        <dbReference type="ARBA" id="ARBA00023315"/>
    </source>
</evidence>
<organism evidence="9 10">
    <name type="scientific">Fusibacter paucivorans</name>
    <dbReference type="NCBI Taxonomy" id="76009"/>
    <lineage>
        <taxon>Bacteria</taxon>
        <taxon>Bacillati</taxon>
        <taxon>Bacillota</taxon>
        <taxon>Clostridia</taxon>
        <taxon>Eubacteriales</taxon>
        <taxon>Eubacteriales Family XII. Incertae Sedis</taxon>
        <taxon>Fusibacter</taxon>
    </lineage>
</organism>
<name>A0ABS5PTD3_9FIRM</name>
<feature type="domain" description="Thiolase N-terminal" evidence="7">
    <location>
        <begin position="5"/>
        <end position="261"/>
    </location>
</feature>
<dbReference type="PANTHER" id="PTHR43853">
    <property type="entry name" value="3-KETOACYL-COA THIOLASE, PEROXISOMAL"/>
    <property type="match status" value="1"/>
</dbReference>
<comment type="similarity">
    <text evidence="2 6">Belongs to the thiolase-like superfamily. Thiolase family.</text>
</comment>
<evidence type="ECO:0000256" key="5">
    <source>
        <dbReference type="ARBA" id="ARBA00024073"/>
    </source>
</evidence>
<keyword evidence="4 6" id="KW-0012">Acyltransferase</keyword>
<sequence length="392" mass="41136">MKEAVIVSYARSAVGKANKGTLKQTRPDDLAAQVLNGLLERVPQVSPIDVDDFILGCATTEGPQGMNLAKIVLDRAGLPYEIPGQTVNRFCSSGLQAIAAASNAIAVGTADIIIAGGVESMSMVPSGGNAISPNPWLIDNRPGAYMPMGITAENVAKRYHVSREAQDEWAYKSNMRAVKAIAEGKFENEIVPVEAEIISVDENGSEISEKVIFTKDEGPRATTTIEKLGSLFPVFDMDGSVTAGNSSQVSDGAAMVMVMSSEKADALGLLKIAKLIAFAVAGVEAEYMGIGPIEAVPKALKQAGLTMDDIDLVELNEAFASQVVPCIETLKMDPEKVNVNGGAIALGHPMGATGAWLTMKALEELKRRGGKYGLVTMCIGGGMGAAGIFEML</sequence>
<protein>
    <recommendedName>
        <fullName evidence="5">acetyl-CoA C-acyltransferase</fullName>
        <ecNumber evidence="5">2.3.1.16</ecNumber>
    </recommendedName>
</protein>
<dbReference type="InterPro" id="IPR020613">
    <property type="entry name" value="Thiolase_CS"/>
</dbReference>
<dbReference type="PIRSF" id="PIRSF000429">
    <property type="entry name" value="Ac-CoA_Ac_transf"/>
    <property type="match status" value="1"/>
</dbReference>
<reference evidence="9 10" key="1">
    <citation type="submission" date="2021-05" db="EMBL/GenBank/DDBJ databases">
        <title>Fusibacter ferrireducens sp. nov., an anaerobic, sulfur- and Fe-reducing bacterium isolated from the mangrove sediment.</title>
        <authorList>
            <person name="Qiu D."/>
        </authorList>
    </citation>
    <scope>NUCLEOTIDE SEQUENCE [LARGE SCALE GENOMIC DNA]</scope>
    <source>
        <strain evidence="9 10">DSM 12116</strain>
    </source>
</reference>
<comment type="caution">
    <text evidence="9">The sequence shown here is derived from an EMBL/GenBank/DDBJ whole genome shotgun (WGS) entry which is preliminary data.</text>
</comment>
<proteinExistence type="inferred from homology"/>
<dbReference type="PANTHER" id="PTHR43853:SF21">
    <property type="entry name" value="STEROID 3-KETOACYL-COA THIOLASE"/>
    <property type="match status" value="1"/>
</dbReference>
<dbReference type="PROSITE" id="PS00098">
    <property type="entry name" value="THIOLASE_1"/>
    <property type="match status" value="1"/>
</dbReference>
<dbReference type="InterPro" id="IPR050215">
    <property type="entry name" value="Thiolase-like_sf_Thiolase"/>
</dbReference>
<dbReference type="RefSeq" id="WP_213238207.1">
    <property type="nucleotide sequence ID" value="NZ_JAHBCL010000037.1"/>
</dbReference>
<keyword evidence="10" id="KW-1185">Reference proteome</keyword>
<dbReference type="PROSITE" id="PS00737">
    <property type="entry name" value="THIOLASE_2"/>
    <property type="match status" value="1"/>
</dbReference>
<dbReference type="InterPro" id="IPR020610">
    <property type="entry name" value="Thiolase_AS"/>
</dbReference>
<dbReference type="Gene3D" id="3.40.47.10">
    <property type="match status" value="1"/>
</dbReference>
<dbReference type="PROSITE" id="PS00099">
    <property type="entry name" value="THIOLASE_3"/>
    <property type="match status" value="1"/>
</dbReference>
<evidence type="ECO:0000259" key="7">
    <source>
        <dbReference type="Pfam" id="PF00108"/>
    </source>
</evidence>
<dbReference type="Proteomes" id="UP000746471">
    <property type="component" value="Unassembled WGS sequence"/>
</dbReference>
<keyword evidence="3 6" id="KW-0808">Transferase</keyword>
<dbReference type="Pfam" id="PF00108">
    <property type="entry name" value="Thiolase_N"/>
    <property type="match status" value="1"/>
</dbReference>
<dbReference type="CDD" id="cd00751">
    <property type="entry name" value="thiolase"/>
    <property type="match status" value="1"/>
</dbReference>
<dbReference type="Pfam" id="PF02803">
    <property type="entry name" value="Thiolase_C"/>
    <property type="match status" value="1"/>
</dbReference>
<feature type="domain" description="Thiolase C-terminal" evidence="8">
    <location>
        <begin position="272"/>
        <end position="390"/>
    </location>
</feature>
<dbReference type="EC" id="2.3.1.16" evidence="5"/>
<dbReference type="InterPro" id="IPR016039">
    <property type="entry name" value="Thiolase-like"/>
</dbReference>
<evidence type="ECO:0000256" key="1">
    <source>
        <dbReference type="ARBA" id="ARBA00005189"/>
    </source>
</evidence>
<evidence type="ECO:0000256" key="6">
    <source>
        <dbReference type="RuleBase" id="RU003557"/>
    </source>
</evidence>
<dbReference type="EMBL" id="JAHBCL010000037">
    <property type="protein sequence ID" value="MBS7528348.1"/>
    <property type="molecule type" value="Genomic_DNA"/>
</dbReference>
<dbReference type="NCBIfam" id="TIGR01930">
    <property type="entry name" value="AcCoA-C-Actrans"/>
    <property type="match status" value="1"/>
</dbReference>
<dbReference type="SUPFAM" id="SSF53901">
    <property type="entry name" value="Thiolase-like"/>
    <property type="match status" value="2"/>
</dbReference>
<accession>A0ABS5PTD3</accession>
<dbReference type="InterPro" id="IPR020615">
    <property type="entry name" value="Thiolase_acyl_enz_int_AS"/>
</dbReference>
<gene>
    <name evidence="9" type="ORF">KHM83_16790</name>
</gene>
<evidence type="ECO:0000313" key="10">
    <source>
        <dbReference type="Proteomes" id="UP000746471"/>
    </source>
</evidence>
<evidence type="ECO:0000256" key="2">
    <source>
        <dbReference type="ARBA" id="ARBA00010982"/>
    </source>
</evidence>